<name>A0A366AWL6_9FLAO</name>
<protein>
    <recommendedName>
        <fullName evidence="3">Lipoprotein</fullName>
    </recommendedName>
</protein>
<comment type="caution">
    <text evidence="1">The sequence shown here is derived from an EMBL/GenBank/DDBJ whole genome shotgun (WGS) entry which is preliminary data.</text>
</comment>
<keyword evidence="2" id="KW-1185">Reference proteome</keyword>
<reference evidence="1 2" key="1">
    <citation type="submission" date="2018-07" db="EMBL/GenBank/DDBJ databases">
        <title>Complete genome sequence of Flavobacterium psychrolimnae LMG 22018.</title>
        <authorList>
            <person name="Kim D.-U."/>
        </authorList>
    </citation>
    <scope>NUCLEOTIDE SEQUENCE [LARGE SCALE GENOMIC DNA]</scope>
    <source>
        <strain evidence="1 2">LMG 22018</strain>
    </source>
</reference>
<proteinExistence type="predicted"/>
<dbReference type="RefSeq" id="WP_113637804.1">
    <property type="nucleotide sequence ID" value="NZ_QNUX01000018.1"/>
</dbReference>
<dbReference type="AlphaFoldDB" id="A0A366AWL6"/>
<evidence type="ECO:0000313" key="2">
    <source>
        <dbReference type="Proteomes" id="UP000253676"/>
    </source>
</evidence>
<evidence type="ECO:0000313" key="1">
    <source>
        <dbReference type="EMBL" id="RBN49051.1"/>
    </source>
</evidence>
<dbReference type="PROSITE" id="PS51257">
    <property type="entry name" value="PROKAR_LIPOPROTEIN"/>
    <property type="match status" value="1"/>
</dbReference>
<gene>
    <name evidence="1" type="ORF">DR980_15540</name>
</gene>
<accession>A0A366AWL6</accession>
<dbReference type="EMBL" id="QNUX01000018">
    <property type="protein sequence ID" value="RBN49051.1"/>
    <property type="molecule type" value="Genomic_DNA"/>
</dbReference>
<organism evidence="1 2">
    <name type="scientific">Flavobacterium psychrolimnae</name>
    <dbReference type="NCBI Taxonomy" id="249351"/>
    <lineage>
        <taxon>Bacteria</taxon>
        <taxon>Pseudomonadati</taxon>
        <taxon>Bacteroidota</taxon>
        <taxon>Flavobacteriia</taxon>
        <taxon>Flavobacteriales</taxon>
        <taxon>Flavobacteriaceae</taxon>
        <taxon>Flavobacterium</taxon>
    </lineage>
</organism>
<evidence type="ECO:0008006" key="3">
    <source>
        <dbReference type="Google" id="ProtNLM"/>
    </source>
</evidence>
<sequence>MKKFALLFSLFIFLLVSCSKEELQTENTDLVASEMLNNKKIRQNPNILNSDKYQKIDAINKEINKKGIFYFEKQQSSTYKVTSTRGLWYSGGDCATYGTIYTDDVSGDTIFVPASAATQLLMNVCGLSNVAKIKG</sequence>
<dbReference type="Proteomes" id="UP000253676">
    <property type="component" value="Unassembled WGS sequence"/>
</dbReference>